<evidence type="ECO:0000313" key="2">
    <source>
        <dbReference type="EMBL" id="QBB71914.1"/>
    </source>
</evidence>
<sequence length="96" mass="10819">MIDRIGAEDFENLPDNSLAQRRDSGSVMLEVIEVVRLSAALRSVASFALILRENGARLWESQGIYVYDHPQHGELELFTVPIGSDAHGMRYEINFN</sequence>
<dbReference type="Pfam" id="PF21880">
    <property type="entry name" value="DUF6916"/>
    <property type="match status" value="1"/>
</dbReference>
<gene>
    <name evidence="2" type="ORF">ELE36_16970</name>
</gene>
<evidence type="ECO:0000259" key="1">
    <source>
        <dbReference type="Pfam" id="PF21880"/>
    </source>
</evidence>
<feature type="domain" description="DUF6916" evidence="1">
    <location>
        <begin position="7"/>
        <end position="95"/>
    </location>
</feature>
<proteinExistence type="predicted"/>
<dbReference type="KEGG" id="xbc:ELE36_16970"/>
<dbReference type="OrthoDB" id="8926597at2"/>
<dbReference type="RefSeq" id="WP_129835384.1">
    <property type="nucleotide sequence ID" value="NZ_CP035704.1"/>
</dbReference>
<dbReference type="EMBL" id="CP035704">
    <property type="protein sequence ID" value="QBB71914.1"/>
    <property type="molecule type" value="Genomic_DNA"/>
</dbReference>
<protein>
    <recommendedName>
        <fullName evidence="1">DUF6916 domain-containing protein</fullName>
    </recommendedName>
</protein>
<dbReference type="AlphaFoldDB" id="A0A411HN67"/>
<keyword evidence="3" id="KW-1185">Reference proteome</keyword>
<accession>A0A411HN67</accession>
<dbReference type="Proteomes" id="UP000291562">
    <property type="component" value="Chromosome"/>
</dbReference>
<reference evidence="2 3" key="1">
    <citation type="submission" date="2019-01" db="EMBL/GenBank/DDBJ databases">
        <title>Pseudolysobacter antarctica gen. nov., sp. nov., isolated from Fildes Peninsula, Antarctica.</title>
        <authorList>
            <person name="Wei Z."/>
            <person name="Peng F."/>
        </authorList>
    </citation>
    <scope>NUCLEOTIDE SEQUENCE [LARGE SCALE GENOMIC DNA]</scope>
    <source>
        <strain evidence="2 3">AQ6-296</strain>
    </source>
</reference>
<dbReference type="InterPro" id="IPR054209">
    <property type="entry name" value="DUF6916"/>
</dbReference>
<organism evidence="2 3">
    <name type="scientific">Pseudolysobacter antarcticus</name>
    <dbReference type="NCBI Taxonomy" id="2511995"/>
    <lineage>
        <taxon>Bacteria</taxon>
        <taxon>Pseudomonadati</taxon>
        <taxon>Pseudomonadota</taxon>
        <taxon>Gammaproteobacteria</taxon>
        <taxon>Lysobacterales</taxon>
        <taxon>Rhodanobacteraceae</taxon>
        <taxon>Pseudolysobacter</taxon>
    </lineage>
</organism>
<evidence type="ECO:0000313" key="3">
    <source>
        <dbReference type="Proteomes" id="UP000291562"/>
    </source>
</evidence>
<name>A0A411HN67_9GAMM</name>